<evidence type="ECO:0000313" key="5">
    <source>
        <dbReference type="EMBL" id="KOO33363.1"/>
    </source>
</evidence>
<dbReference type="AlphaFoldDB" id="A0A0M0K4Q9"/>
<evidence type="ECO:0000313" key="6">
    <source>
        <dbReference type="Proteomes" id="UP000037460"/>
    </source>
</evidence>
<feature type="compositionally biased region" description="Gly residues" evidence="4">
    <location>
        <begin position="988"/>
        <end position="1005"/>
    </location>
</feature>
<organism evidence="5 6">
    <name type="scientific">Chrysochromulina tobinii</name>
    <dbReference type="NCBI Taxonomy" id="1460289"/>
    <lineage>
        <taxon>Eukaryota</taxon>
        <taxon>Haptista</taxon>
        <taxon>Haptophyta</taxon>
        <taxon>Prymnesiophyceae</taxon>
        <taxon>Prymnesiales</taxon>
        <taxon>Chrysochromulinaceae</taxon>
        <taxon>Chrysochromulina</taxon>
    </lineage>
</organism>
<dbReference type="GO" id="GO:0000226">
    <property type="term" value="P:microtubule cytoskeleton organization"/>
    <property type="evidence" value="ECO:0007669"/>
    <property type="project" value="TreeGrafter"/>
</dbReference>
<name>A0A0M0K4Q9_9EUKA</name>
<dbReference type="GO" id="GO:0015631">
    <property type="term" value="F:tubulin binding"/>
    <property type="evidence" value="ECO:0007669"/>
    <property type="project" value="TreeGrafter"/>
</dbReference>
<feature type="region of interest" description="Disordered" evidence="4">
    <location>
        <begin position="603"/>
        <end position="639"/>
    </location>
</feature>
<evidence type="ECO:0000256" key="4">
    <source>
        <dbReference type="SAM" id="MobiDB-lite"/>
    </source>
</evidence>
<keyword evidence="3" id="KW-0067">ATP-binding</keyword>
<keyword evidence="6" id="KW-1185">Reference proteome</keyword>
<dbReference type="PROSITE" id="PS51221">
    <property type="entry name" value="TTL"/>
    <property type="match status" value="1"/>
</dbReference>
<keyword evidence="1" id="KW-0436">Ligase</keyword>
<gene>
    <name evidence="5" type="ORF">Ctob_005063</name>
</gene>
<evidence type="ECO:0000256" key="3">
    <source>
        <dbReference type="ARBA" id="ARBA00022840"/>
    </source>
</evidence>
<feature type="region of interest" description="Disordered" evidence="4">
    <location>
        <begin position="1"/>
        <end position="39"/>
    </location>
</feature>
<proteinExistence type="predicted"/>
<dbReference type="PANTHER" id="PTHR12241:SF147">
    <property type="entry name" value="TUBULIN POLYGLUTAMYLASE TTLL7"/>
    <property type="match status" value="1"/>
</dbReference>
<protein>
    <submittedName>
        <fullName evidence="5">Tubulin polyglutamylase ttll6-like protein</fullName>
    </submittedName>
</protein>
<dbReference type="OrthoDB" id="202825at2759"/>
<sequence length="1106" mass="116287">MPTRPAAAETVDADSEEDEQQPKGVPTPSTGPSFFESAGTETSLTFYEDGALHEQVPGESDDDDALSTSTLRHGKKVRRTRKKNHRRVVVSVVSCKYDVVAQAARGLGWRCTTDEHEEFNLLWNDSYVPFDTIAQLNKYQKVNHFPGMSELAKKNLLAKNLNRIAKQMPGEFGFVPPTFILPGEAEPLKSWFQSQARAAVFCPPAAVAACACGRGISAYLEPLIRPSNPTRYPWRHPAQKRKPTLIVKPDAGCQGKGIFLTKHLDDVVEADGMIAQQYLQTPLLVDGYKFDLRLYVLVLSCSPMRILLFKEGLARFCTERYRHPNESNLDDAYMHLTNFAINKHHEEFTIDEGGDGGHKRSVSSLFAWLKQVGYATERIWAQIKQLIVKTLLSVQPHLAHVYHSLLGDDNVGFSCFEILGFDVILDRKGKPWLLEVNHAPSFSCGSQLDQKIKLELLRNTMRLIHLQAYHKKKFKQEQQLARQQRMQQVRGTAGPKLSLEERERLRRQQQEIAQTAMTKHEEQVLGNFERIYPDEEPIRAQCYDRVLNTAQTLFGRTATNRRTVAQQNATSAKVDASKPASRALKKLQAAAAAAVSAGLGSGSVAAPGSSPDVSSVSSSNDSTVPTGAGRESPSEAAIANADDKATAAIAAAACFLGLPASNAAIGTAGSGSTDCAACSAGPGCAVCAQAAPFSMASLPACGGDASSIPMDTARNPFSRLMHPSFFTLCNVRPHEDSNGACATPTVVGASLGHMGAVGCAPSSEPCTCGYGLHWRCPSIHEVSAISRRQCQEEVGHSAGHPVTAAGGGVGAGDMLVGCSPFLGSGLSCGGSSAFYAMSCSAAGAARLELLTRVDQLEARRRGGSSPLAPAAKGMGGHAQGSRLSAAAGNSAACGDVGDALSMASVVSGGGSGIITKGSGPSEKAGVEGSAGTSNGYSGGISSVIGSGEGCAGAGASSPSSRCGSHGAISWFAGRSTLAGAQASLGASGDRGGSGGGGAGGHGGQSRSGMPHTTAQLQPHPDPWWVSRRQGSIGAAPERRRCTPPACGFSLGLSEQVSHAPAARDSVVGARTPAATIAKQDAVAVHALQGARLHTLPLRVRAPTRSL</sequence>
<evidence type="ECO:0000256" key="1">
    <source>
        <dbReference type="ARBA" id="ARBA00022598"/>
    </source>
</evidence>
<evidence type="ECO:0000256" key="2">
    <source>
        <dbReference type="ARBA" id="ARBA00022741"/>
    </source>
</evidence>
<comment type="caution">
    <text evidence="5">The sequence shown here is derived from an EMBL/GenBank/DDBJ whole genome shotgun (WGS) entry which is preliminary data.</text>
</comment>
<feature type="region of interest" description="Disordered" evidence="4">
    <location>
        <begin position="912"/>
        <end position="932"/>
    </location>
</feature>
<feature type="region of interest" description="Disordered" evidence="4">
    <location>
        <begin position="860"/>
        <end position="879"/>
    </location>
</feature>
<keyword evidence="2" id="KW-0547">Nucleotide-binding</keyword>
<dbReference type="SUPFAM" id="SSF56059">
    <property type="entry name" value="Glutathione synthetase ATP-binding domain-like"/>
    <property type="match status" value="1"/>
</dbReference>
<dbReference type="GO" id="GO:0070740">
    <property type="term" value="F:tubulin-glutamic acid ligase activity"/>
    <property type="evidence" value="ECO:0007669"/>
    <property type="project" value="TreeGrafter"/>
</dbReference>
<dbReference type="InterPro" id="IPR004344">
    <property type="entry name" value="TTL/TTLL_fam"/>
</dbReference>
<accession>A0A0M0K4Q9</accession>
<dbReference type="GO" id="GO:0036064">
    <property type="term" value="C:ciliary basal body"/>
    <property type="evidence" value="ECO:0007669"/>
    <property type="project" value="TreeGrafter"/>
</dbReference>
<feature type="compositionally biased region" description="Low complexity" evidence="4">
    <location>
        <begin position="603"/>
        <end position="626"/>
    </location>
</feature>
<dbReference type="Proteomes" id="UP000037460">
    <property type="component" value="Unassembled WGS sequence"/>
</dbReference>
<dbReference type="PANTHER" id="PTHR12241">
    <property type="entry name" value="TUBULIN POLYGLUTAMYLASE"/>
    <property type="match status" value="1"/>
</dbReference>
<dbReference type="Pfam" id="PF03133">
    <property type="entry name" value="TTL"/>
    <property type="match status" value="1"/>
</dbReference>
<dbReference type="GO" id="GO:0005524">
    <property type="term" value="F:ATP binding"/>
    <property type="evidence" value="ECO:0007669"/>
    <property type="project" value="UniProtKB-KW"/>
</dbReference>
<feature type="region of interest" description="Disordered" evidence="4">
    <location>
        <begin position="982"/>
        <end position="1022"/>
    </location>
</feature>
<reference evidence="6" key="1">
    <citation type="journal article" date="2015" name="PLoS Genet.">
        <title>Genome Sequence and Transcriptome Analyses of Chrysochromulina tobin: Metabolic Tools for Enhanced Algal Fitness in the Prominent Order Prymnesiales (Haptophyceae).</title>
        <authorList>
            <person name="Hovde B.T."/>
            <person name="Deodato C.R."/>
            <person name="Hunsperger H.M."/>
            <person name="Ryken S.A."/>
            <person name="Yost W."/>
            <person name="Jha R.K."/>
            <person name="Patterson J."/>
            <person name="Monnat R.J. Jr."/>
            <person name="Barlow S.B."/>
            <person name="Starkenburg S.R."/>
            <person name="Cattolico R.A."/>
        </authorList>
    </citation>
    <scope>NUCLEOTIDE SEQUENCE</scope>
    <source>
        <strain evidence="6">CCMP291</strain>
    </source>
</reference>
<dbReference type="Gene3D" id="3.30.470.20">
    <property type="entry name" value="ATP-grasp fold, B domain"/>
    <property type="match status" value="1"/>
</dbReference>
<dbReference type="EMBL" id="JWZX01001537">
    <property type="protein sequence ID" value="KOO33363.1"/>
    <property type="molecule type" value="Genomic_DNA"/>
</dbReference>